<protein>
    <submittedName>
        <fullName evidence="1">Uncharacterized protein</fullName>
    </submittedName>
</protein>
<evidence type="ECO:0000313" key="1">
    <source>
        <dbReference type="EMBL" id="SUN63062.1"/>
    </source>
</evidence>
<dbReference type="AlphaFoldDB" id="A0A380KD78"/>
<name>A0A380KD78_9STRE</name>
<dbReference type="GeneID" id="78358010"/>
<proteinExistence type="predicted"/>
<gene>
    <name evidence="1" type="ORF">NCTC12224_02218</name>
</gene>
<organism evidence="1 2">
    <name type="scientific">Streptococcus hyointestinalis</name>
    <dbReference type="NCBI Taxonomy" id="1337"/>
    <lineage>
        <taxon>Bacteria</taxon>
        <taxon>Bacillati</taxon>
        <taxon>Bacillota</taxon>
        <taxon>Bacilli</taxon>
        <taxon>Lactobacillales</taxon>
        <taxon>Streptococcaceae</taxon>
        <taxon>Streptococcus</taxon>
    </lineage>
</organism>
<dbReference type="Proteomes" id="UP000254924">
    <property type="component" value="Unassembled WGS sequence"/>
</dbReference>
<keyword evidence="2" id="KW-1185">Reference proteome</keyword>
<evidence type="ECO:0000313" key="2">
    <source>
        <dbReference type="Proteomes" id="UP000254924"/>
    </source>
</evidence>
<dbReference type="RefSeq" id="WP_172605581.1">
    <property type="nucleotide sequence ID" value="NZ_JBNPNB010000007.1"/>
</dbReference>
<accession>A0A380KD78</accession>
<sequence>MMTRKEKQARKAIISFLISEMGISYNEAQASLDELESVGLVNINSSGQFSLKVV</sequence>
<reference evidence="1 2" key="1">
    <citation type="submission" date="2018-06" db="EMBL/GenBank/DDBJ databases">
        <authorList>
            <consortium name="Pathogen Informatics"/>
            <person name="Doyle S."/>
        </authorList>
    </citation>
    <scope>NUCLEOTIDE SEQUENCE [LARGE SCALE GENOMIC DNA]</scope>
    <source>
        <strain evidence="1 2">NCTC12224</strain>
    </source>
</reference>
<dbReference type="EMBL" id="UHFN01000007">
    <property type="protein sequence ID" value="SUN63062.1"/>
    <property type="molecule type" value="Genomic_DNA"/>
</dbReference>